<dbReference type="EMBL" id="CCKQ01003589">
    <property type="protein sequence ID" value="CDW74719.1"/>
    <property type="molecule type" value="Genomic_DNA"/>
</dbReference>
<dbReference type="Proteomes" id="UP000039865">
    <property type="component" value="Unassembled WGS sequence"/>
</dbReference>
<sequence length="834" mass="98279">MQYSSDDMDHEVLDQQSFIKNAQKNKTEIIEILDQIETQLNDENTLNQEEFVEIVKQSSVLEKLRQITDQCNTDYIREILLEKDQVQKNYSLALTELKNPTKNSFIFQVQRDNKSRSFVEKSKFSKSFKPQYNKQIENKSLSDLSSQEMDQDKDSDIFEEDSNPMKIQEDQIDHLVSQCDDYEHQLNILSAKNGRMLQDLEEAIQSKIEAEKLSLQYYDQLKAQYLINEQLKSEKLRIIEEQDEMREQMDQMLQNNMQNRDQILSYEKNMTMANQELQTLRQDNEYLKEKLDQMCEQQDDLYDTIERYETEYQFKIDNLNKEVHHLKQTNQQLEKLAFRNPTSDQNLINIHGCKLQKHLSAHSSQFGNLTSSNGSQRFQTPKAANEHNGSKSIKYCDLQVIDQDEVSSDKKIYNYIDSQNNKALNEEFQAFDNEYFRKQDCFQSTSDLNQEIMLTQEHRKSTNIQEEDDYDKSQSDNESNALQRYTDTYDINENEEAKDQDTGYFNENNQMQQIKQQYQEGRNCSDMFNNLTQERDELHASKLSSCYLLQDKNTILIENQSEIENNQIKATQMLFQHQKMLSQNDVNLKNIQNDNQDSLRVPQQRFSYQQLQIRTHTPIDIRNTDIMETDQHSNNNTSFCRLSLSKTSEIDSQFLKQISTRPSSGGNINQFKNNLHLRKPLFIGNFHYQDDLTQNNPEAKIDQFNPDQQFEVNDYCDKTPVKKSICYKSIGIQYDEDDTNDMSMFLKENYLNERFPTIIEDENKSMKKDNTDVDRRIMKAYNANNIKHFTDKKPQKSTSHSIQKVSRKYDNNYGNRGCCVSGSPSQSGENCNIF</sequence>
<keyword evidence="1" id="KW-0175">Coiled coil</keyword>
<organism evidence="3 4">
    <name type="scientific">Stylonychia lemnae</name>
    <name type="common">Ciliate</name>
    <dbReference type="NCBI Taxonomy" id="5949"/>
    <lineage>
        <taxon>Eukaryota</taxon>
        <taxon>Sar</taxon>
        <taxon>Alveolata</taxon>
        <taxon>Ciliophora</taxon>
        <taxon>Intramacronucleata</taxon>
        <taxon>Spirotrichea</taxon>
        <taxon>Stichotrichia</taxon>
        <taxon>Sporadotrichida</taxon>
        <taxon>Oxytrichidae</taxon>
        <taxon>Stylonychinae</taxon>
        <taxon>Stylonychia</taxon>
    </lineage>
</organism>
<keyword evidence="4" id="KW-1185">Reference proteome</keyword>
<evidence type="ECO:0000256" key="2">
    <source>
        <dbReference type="SAM" id="MobiDB-lite"/>
    </source>
</evidence>
<dbReference type="AlphaFoldDB" id="A0A078A1R4"/>
<accession>A0A078A1R4</accession>
<gene>
    <name evidence="3" type="primary">Contig1425.g1562</name>
    <name evidence="3" type="ORF">STYLEM_3701</name>
</gene>
<evidence type="ECO:0000313" key="4">
    <source>
        <dbReference type="Proteomes" id="UP000039865"/>
    </source>
</evidence>
<evidence type="ECO:0000313" key="3">
    <source>
        <dbReference type="EMBL" id="CDW74719.1"/>
    </source>
</evidence>
<feature type="compositionally biased region" description="Polar residues" evidence="2">
    <location>
        <begin position="366"/>
        <end position="379"/>
    </location>
</feature>
<feature type="region of interest" description="Disordered" evidence="2">
    <location>
        <begin position="366"/>
        <end position="389"/>
    </location>
</feature>
<dbReference type="InParanoid" id="A0A078A1R4"/>
<feature type="region of interest" description="Disordered" evidence="2">
    <location>
        <begin position="457"/>
        <end position="482"/>
    </location>
</feature>
<proteinExistence type="predicted"/>
<feature type="coiled-coil region" evidence="1">
    <location>
        <begin position="165"/>
        <end position="192"/>
    </location>
</feature>
<reference evidence="3 4" key="1">
    <citation type="submission" date="2014-06" db="EMBL/GenBank/DDBJ databases">
        <authorList>
            <person name="Swart Estienne"/>
        </authorList>
    </citation>
    <scope>NUCLEOTIDE SEQUENCE [LARGE SCALE GENOMIC DNA]</scope>
    <source>
        <strain evidence="3 4">130c</strain>
    </source>
</reference>
<feature type="coiled-coil region" evidence="1">
    <location>
        <begin position="228"/>
        <end position="336"/>
    </location>
</feature>
<name>A0A078A1R4_STYLE</name>
<evidence type="ECO:0000256" key="1">
    <source>
        <dbReference type="SAM" id="Coils"/>
    </source>
</evidence>
<protein>
    <submittedName>
        <fullName evidence="3">Uncharacterized protein</fullName>
    </submittedName>
</protein>